<reference evidence="7" key="1">
    <citation type="journal article" date="2019" name="Int. J. Syst. Evol. Microbiol.">
        <title>The Global Catalogue of Microorganisms (GCM) 10K type strain sequencing project: providing services to taxonomists for standard genome sequencing and annotation.</title>
        <authorList>
            <consortium name="The Broad Institute Genomics Platform"/>
            <consortium name="The Broad Institute Genome Sequencing Center for Infectious Disease"/>
            <person name="Wu L."/>
            <person name="Ma J."/>
        </authorList>
    </citation>
    <scope>NUCLEOTIDE SEQUENCE [LARGE SCALE GENOMIC DNA]</scope>
    <source>
        <strain evidence="7">JCM 3272</strain>
    </source>
</reference>
<dbReference type="Pfam" id="PF13305">
    <property type="entry name" value="TetR_C_33"/>
    <property type="match status" value="1"/>
</dbReference>
<name>A0ABP5TMS9_9ACTN</name>
<dbReference type="Pfam" id="PF00440">
    <property type="entry name" value="TetR_N"/>
    <property type="match status" value="1"/>
</dbReference>
<dbReference type="InterPro" id="IPR025996">
    <property type="entry name" value="MT1864/Rv1816-like_C"/>
</dbReference>
<protein>
    <submittedName>
        <fullName evidence="6">TetR-like C-terminal domain-containing protein</fullName>
    </submittedName>
</protein>
<dbReference type="Gene3D" id="1.10.357.10">
    <property type="entry name" value="Tetracycline Repressor, domain 2"/>
    <property type="match status" value="1"/>
</dbReference>
<dbReference type="PROSITE" id="PS01081">
    <property type="entry name" value="HTH_TETR_1"/>
    <property type="match status" value="1"/>
</dbReference>
<evidence type="ECO:0000259" key="5">
    <source>
        <dbReference type="PROSITE" id="PS50977"/>
    </source>
</evidence>
<evidence type="ECO:0000256" key="4">
    <source>
        <dbReference type="PROSITE-ProRule" id="PRU00335"/>
    </source>
</evidence>
<dbReference type="PRINTS" id="PR00455">
    <property type="entry name" value="HTHTETR"/>
</dbReference>
<dbReference type="InterPro" id="IPR036271">
    <property type="entry name" value="Tet_transcr_reg_TetR-rel_C_sf"/>
</dbReference>
<dbReference type="RefSeq" id="WP_344614759.1">
    <property type="nucleotide sequence ID" value="NZ_BAAARV010000034.1"/>
</dbReference>
<keyword evidence="2 4" id="KW-0238">DNA-binding</keyword>
<sequence>MVRAGLNRALVCAAALDLADEQGIKQLTMTALARRLGVAIPSLYEHVKNMEDLLDGAAGRATDEIAGKLDEALRGRTRLAALEAYAGALRAWATAHPGRYQATKRPLGDPAGAAAQARVVAGCATLLRGYDLEGERGVDAVRFVHSTVHGFIDIETDGGFRAARDLDRSWAGVLAAVDRALSSWPAT</sequence>
<gene>
    <name evidence="6" type="ORF">GCM10010170_048430</name>
</gene>
<comment type="caution">
    <text evidence="6">The sequence shown here is derived from an EMBL/GenBank/DDBJ whole genome shotgun (WGS) entry which is preliminary data.</text>
</comment>
<dbReference type="InterPro" id="IPR009057">
    <property type="entry name" value="Homeodomain-like_sf"/>
</dbReference>
<evidence type="ECO:0000313" key="6">
    <source>
        <dbReference type="EMBL" id="GAA2355788.1"/>
    </source>
</evidence>
<dbReference type="EMBL" id="BAAARV010000034">
    <property type="protein sequence ID" value="GAA2355788.1"/>
    <property type="molecule type" value="Genomic_DNA"/>
</dbReference>
<dbReference type="PROSITE" id="PS50977">
    <property type="entry name" value="HTH_TETR_2"/>
    <property type="match status" value="1"/>
</dbReference>
<evidence type="ECO:0000256" key="2">
    <source>
        <dbReference type="ARBA" id="ARBA00023125"/>
    </source>
</evidence>
<dbReference type="Gene3D" id="1.10.10.60">
    <property type="entry name" value="Homeodomain-like"/>
    <property type="match status" value="1"/>
</dbReference>
<evidence type="ECO:0000313" key="7">
    <source>
        <dbReference type="Proteomes" id="UP001501444"/>
    </source>
</evidence>
<keyword evidence="7" id="KW-1185">Reference proteome</keyword>
<feature type="domain" description="HTH tetR-type" evidence="5">
    <location>
        <begin position="5"/>
        <end position="65"/>
    </location>
</feature>
<evidence type="ECO:0000256" key="1">
    <source>
        <dbReference type="ARBA" id="ARBA00023015"/>
    </source>
</evidence>
<organism evidence="6 7">
    <name type="scientific">Dactylosporangium salmoneum</name>
    <dbReference type="NCBI Taxonomy" id="53361"/>
    <lineage>
        <taxon>Bacteria</taxon>
        <taxon>Bacillati</taxon>
        <taxon>Actinomycetota</taxon>
        <taxon>Actinomycetes</taxon>
        <taxon>Micromonosporales</taxon>
        <taxon>Micromonosporaceae</taxon>
        <taxon>Dactylosporangium</taxon>
    </lineage>
</organism>
<dbReference type="InterPro" id="IPR001647">
    <property type="entry name" value="HTH_TetR"/>
</dbReference>
<dbReference type="Proteomes" id="UP001501444">
    <property type="component" value="Unassembled WGS sequence"/>
</dbReference>
<dbReference type="InterPro" id="IPR023772">
    <property type="entry name" value="DNA-bd_HTH_TetR-type_CS"/>
</dbReference>
<keyword evidence="1" id="KW-0805">Transcription regulation</keyword>
<feature type="DNA-binding region" description="H-T-H motif" evidence="4">
    <location>
        <begin position="28"/>
        <end position="47"/>
    </location>
</feature>
<dbReference type="SUPFAM" id="SSF48498">
    <property type="entry name" value="Tetracyclin repressor-like, C-terminal domain"/>
    <property type="match status" value="1"/>
</dbReference>
<dbReference type="SUPFAM" id="SSF46689">
    <property type="entry name" value="Homeodomain-like"/>
    <property type="match status" value="1"/>
</dbReference>
<accession>A0ABP5TMS9</accession>
<evidence type="ECO:0000256" key="3">
    <source>
        <dbReference type="ARBA" id="ARBA00023163"/>
    </source>
</evidence>
<proteinExistence type="predicted"/>
<keyword evidence="3" id="KW-0804">Transcription</keyword>